<dbReference type="InterPro" id="IPR000653">
    <property type="entry name" value="DegT/StrS_aminotransferase"/>
</dbReference>
<dbReference type="InterPro" id="IPR015424">
    <property type="entry name" value="PyrdxlP-dep_Trfase"/>
</dbReference>
<name>X1UQT9_9ZZZZ</name>
<sequence length="117" mass="13825">FSFFPSKNLGAYGDGGMVVSNDEKFASRVRRLRVHGFRQRNYSSEVGYNSRLDTLQAAILNVKLKHLDSWTEARRERVHIYNEALKDCAQVKTPVERNHNYHIFHQYTLRVEDRQRL</sequence>
<organism evidence="2">
    <name type="scientific">marine sediment metagenome</name>
    <dbReference type="NCBI Taxonomy" id="412755"/>
    <lineage>
        <taxon>unclassified sequences</taxon>
        <taxon>metagenomes</taxon>
        <taxon>ecological metagenomes</taxon>
    </lineage>
</organism>
<feature type="non-terminal residue" evidence="2">
    <location>
        <position position="117"/>
    </location>
</feature>
<keyword evidence="1" id="KW-0663">Pyridoxal phosphate</keyword>
<dbReference type="EMBL" id="BARW01040701">
    <property type="protein sequence ID" value="GAJ19848.1"/>
    <property type="molecule type" value="Genomic_DNA"/>
</dbReference>
<dbReference type="GO" id="GO:0008483">
    <property type="term" value="F:transaminase activity"/>
    <property type="evidence" value="ECO:0007669"/>
    <property type="project" value="TreeGrafter"/>
</dbReference>
<dbReference type="SUPFAM" id="SSF53383">
    <property type="entry name" value="PLP-dependent transferases"/>
    <property type="match status" value="1"/>
</dbReference>
<evidence type="ECO:0000313" key="2">
    <source>
        <dbReference type="EMBL" id="GAJ19848.1"/>
    </source>
</evidence>
<dbReference type="GO" id="GO:0030170">
    <property type="term" value="F:pyridoxal phosphate binding"/>
    <property type="evidence" value="ECO:0007669"/>
    <property type="project" value="TreeGrafter"/>
</dbReference>
<evidence type="ECO:0000256" key="1">
    <source>
        <dbReference type="ARBA" id="ARBA00022898"/>
    </source>
</evidence>
<protein>
    <submittedName>
        <fullName evidence="2">Uncharacterized protein</fullName>
    </submittedName>
</protein>
<dbReference type="GO" id="GO:0000271">
    <property type="term" value="P:polysaccharide biosynthetic process"/>
    <property type="evidence" value="ECO:0007669"/>
    <property type="project" value="TreeGrafter"/>
</dbReference>
<dbReference type="PANTHER" id="PTHR30244:SF36">
    <property type="entry name" value="3-OXO-GLUCOSE-6-PHOSPHATE:GLUTAMATE AMINOTRANSFERASE"/>
    <property type="match status" value="1"/>
</dbReference>
<dbReference type="InterPro" id="IPR015421">
    <property type="entry name" value="PyrdxlP-dep_Trfase_major"/>
</dbReference>
<dbReference type="AlphaFoldDB" id="X1UQT9"/>
<dbReference type="Pfam" id="PF01041">
    <property type="entry name" value="DegT_DnrJ_EryC1"/>
    <property type="match status" value="1"/>
</dbReference>
<dbReference type="Gene3D" id="3.40.640.10">
    <property type="entry name" value="Type I PLP-dependent aspartate aminotransferase-like (Major domain)"/>
    <property type="match status" value="1"/>
</dbReference>
<gene>
    <name evidence="2" type="ORF">S12H4_61359</name>
</gene>
<accession>X1UQT9</accession>
<feature type="non-terminal residue" evidence="2">
    <location>
        <position position="1"/>
    </location>
</feature>
<proteinExistence type="predicted"/>
<dbReference type="PANTHER" id="PTHR30244">
    <property type="entry name" value="TRANSAMINASE"/>
    <property type="match status" value="1"/>
</dbReference>
<comment type="caution">
    <text evidence="2">The sequence shown here is derived from an EMBL/GenBank/DDBJ whole genome shotgun (WGS) entry which is preliminary data.</text>
</comment>
<reference evidence="2" key="1">
    <citation type="journal article" date="2014" name="Front. Microbiol.">
        <title>High frequency of phylogenetically diverse reductive dehalogenase-homologous genes in deep subseafloor sedimentary metagenomes.</title>
        <authorList>
            <person name="Kawai M."/>
            <person name="Futagami T."/>
            <person name="Toyoda A."/>
            <person name="Takaki Y."/>
            <person name="Nishi S."/>
            <person name="Hori S."/>
            <person name="Arai W."/>
            <person name="Tsubouchi T."/>
            <person name="Morono Y."/>
            <person name="Uchiyama I."/>
            <person name="Ito T."/>
            <person name="Fujiyama A."/>
            <person name="Inagaki F."/>
            <person name="Takami H."/>
        </authorList>
    </citation>
    <scope>NUCLEOTIDE SEQUENCE</scope>
    <source>
        <strain evidence="2">Expedition CK06-06</strain>
    </source>
</reference>